<dbReference type="HAMAP" id="MF_02060">
    <property type="entry name" value="tRNA_methyltr_TrmH"/>
    <property type="match status" value="1"/>
</dbReference>
<dbReference type="PANTHER" id="PTHR43453">
    <property type="entry name" value="RRNA METHYLASE-LIKE"/>
    <property type="match status" value="1"/>
</dbReference>
<keyword evidence="2" id="KW-0489">Methyltransferase</keyword>
<dbReference type="InterPro" id="IPR001537">
    <property type="entry name" value="SpoU_MeTrfase"/>
</dbReference>
<evidence type="ECO:0000259" key="7">
    <source>
        <dbReference type="Pfam" id="PF00588"/>
    </source>
</evidence>
<feature type="domain" description="tRNA/rRNA methyltransferase SpoU type" evidence="7">
    <location>
        <begin position="158"/>
        <end position="299"/>
    </location>
</feature>
<protein>
    <recommendedName>
        <fullName evidence="7">tRNA/rRNA methyltransferase SpoU type domain-containing protein</fullName>
    </recommendedName>
</protein>
<keyword evidence="5" id="KW-0819">tRNA processing</keyword>
<evidence type="ECO:0000256" key="2">
    <source>
        <dbReference type="ARBA" id="ARBA00022603"/>
    </source>
</evidence>
<evidence type="ECO:0000256" key="6">
    <source>
        <dbReference type="ARBA" id="ARBA00022884"/>
    </source>
</evidence>
<reference evidence="8 9" key="1">
    <citation type="journal article" date="2022" name="Nat. Plants">
        <title>Genomes of leafy and leafless Platanthera orchids illuminate the evolution of mycoheterotrophy.</title>
        <authorList>
            <person name="Li M.H."/>
            <person name="Liu K.W."/>
            <person name="Li Z."/>
            <person name="Lu H.C."/>
            <person name="Ye Q.L."/>
            <person name="Zhang D."/>
            <person name="Wang J.Y."/>
            <person name="Li Y.F."/>
            <person name="Zhong Z.M."/>
            <person name="Liu X."/>
            <person name="Yu X."/>
            <person name="Liu D.K."/>
            <person name="Tu X.D."/>
            <person name="Liu B."/>
            <person name="Hao Y."/>
            <person name="Liao X.Y."/>
            <person name="Jiang Y.T."/>
            <person name="Sun W.H."/>
            <person name="Chen J."/>
            <person name="Chen Y.Q."/>
            <person name="Ai Y."/>
            <person name="Zhai J.W."/>
            <person name="Wu S.S."/>
            <person name="Zhou Z."/>
            <person name="Hsiao Y.Y."/>
            <person name="Wu W.L."/>
            <person name="Chen Y.Y."/>
            <person name="Lin Y.F."/>
            <person name="Hsu J.L."/>
            <person name="Li C.Y."/>
            <person name="Wang Z.W."/>
            <person name="Zhao X."/>
            <person name="Zhong W.Y."/>
            <person name="Ma X.K."/>
            <person name="Ma L."/>
            <person name="Huang J."/>
            <person name="Chen G.Z."/>
            <person name="Huang M.Z."/>
            <person name="Huang L."/>
            <person name="Peng D.H."/>
            <person name="Luo Y.B."/>
            <person name="Zou S.Q."/>
            <person name="Chen S.P."/>
            <person name="Lan S."/>
            <person name="Tsai W.C."/>
            <person name="Van de Peer Y."/>
            <person name="Liu Z.J."/>
        </authorList>
    </citation>
    <scope>NUCLEOTIDE SEQUENCE [LARGE SCALE GENOMIC DNA]</scope>
    <source>
        <strain evidence="8">Lor287</strain>
    </source>
</reference>
<dbReference type="GO" id="GO:0000049">
    <property type="term" value="F:tRNA binding"/>
    <property type="evidence" value="ECO:0007669"/>
    <property type="project" value="UniProtKB-KW"/>
</dbReference>
<keyword evidence="4" id="KW-0949">S-adenosyl-L-methionine</keyword>
<evidence type="ECO:0000256" key="4">
    <source>
        <dbReference type="ARBA" id="ARBA00022691"/>
    </source>
</evidence>
<sequence length="358" mass="38887">MPSFVSPSRALMIACTTPARCSAPSVMVTISKTKRLRPLFFPSLGIRLLGNKPSAAPYSSSAATAATAAVDTAPGDESSADIVEELLTKGDIIRGLMKMERRAEPEEAGGRWFPYLDLCRIGSASLTSREIVEVLEPFILNARKEKIQRVVANRSYSVSLVVEGLTDFGNVSAAFRSADALGIQSVHVISSDARKRYRDNRHVSMGAEKWLDIELWKSPKDCFQALRKRGYRIATAHLGDDTVSIYGLDWSIPTAIVIGNEHAGISNEAVQLADLHCSIPMTGMVDSFNVSVAAGILLHHAVYDRFSRLVVAHGGALQQLSRALLRFSSCMHCQSVCHIAHTFNYRKSASATVLALPG</sequence>
<dbReference type="GO" id="GO:0002938">
    <property type="term" value="P:tRNA guanine ribose methylation"/>
    <property type="evidence" value="ECO:0007669"/>
    <property type="project" value="TreeGrafter"/>
</dbReference>
<dbReference type="EMBL" id="JBBWWQ010000013">
    <property type="protein sequence ID" value="KAK8933686.1"/>
    <property type="molecule type" value="Genomic_DNA"/>
</dbReference>
<keyword evidence="6" id="KW-0694">RNA-binding</keyword>
<dbReference type="FunFam" id="3.40.1280.10:FF:000016">
    <property type="entry name" value="rRNA methylase-like protein"/>
    <property type="match status" value="1"/>
</dbReference>
<dbReference type="Proteomes" id="UP001418222">
    <property type="component" value="Unassembled WGS sequence"/>
</dbReference>
<keyword evidence="9" id="KW-1185">Reference proteome</keyword>
<dbReference type="CDD" id="cd18092">
    <property type="entry name" value="SpoU-like_TrmH"/>
    <property type="match status" value="1"/>
</dbReference>
<evidence type="ECO:0000256" key="1">
    <source>
        <dbReference type="ARBA" id="ARBA00022555"/>
    </source>
</evidence>
<dbReference type="InterPro" id="IPR033671">
    <property type="entry name" value="TrmH"/>
</dbReference>
<dbReference type="InterPro" id="IPR029028">
    <property type="entry name" value="Alpha/beta_knot_MTases"/>
</dbReference>
<dbReference type="AlphaFoldDB" id="A0AAP0BAR0"/>
<comment type="caution">
    <text evidence="8">The sequence shown here is derived from an EMBL/GenBank/DDBJ whole genome shotgun (WGS) entry which is preliminary data.</text>
</comment>
<keyword evidence="1" id="KW-0820">tRNA-binding</keyword>
<name>A0AAP0BAR0_9ASPA</name>
<proteinExistence type="inferred from homology"/>
<organism evidence="8 9">
    <name type="scientific">Platanthera zijinensis</name>
    <dbReference type="NCBI Taxonomy" id="2320716"/>
    <lineage>
        <taxon>Eukaryota</taxon>
        <taxon>Viridiplantae</taxon>
        <taxon>Streptophyta</taxon>
        <taxon>Embryophyta</taxon>
        <taxon>Tracheophyta</taxon>
        <taxon>Spermatophyta</taxon>
        <taxon>Magnoliopsida</taxon>
        <taxon>Liliopsida</taxon>
        <taxon>Asparagales</taxon>
        <taxon>Orchidaceae</taxon>
        <taxon>Orchidoideae</taxon>
        <taxon>Orchideae</taxon>
        <taxon>Orchidinae</taxon>
        <taxon>Platanthera</taxon>
    </lineage>
</organism>
<dbReference type="GO" id="GO:0008173">
    <property type="term" value="F:RNA methyltransferase activity"/>
    <property type="evidence" value="ECO:0007669"/>
    <property type="project" value="InterPro"/>
</dbReference>
<dbReference type="Gene3D" id="3.40.1280.10">
    <property type="match status" value="1"/>
</dbReference>
<evidence type="ECO:0000256" key="5">
    <source>
        <dbReference type="ARBA" id="ARBA00022694"/>
    </source>
</evidence>
<evidence type="ECO:0000256" key="3">
    <source>
        <dbReference type="ARBA" id="ARBA00022679"/>
    </source>
</evidence>
<accession>A0AAP0BAR0</accession>
<keyword evidence="3" id="KW-0808">Transferase</keyword>
<evidence type="ECO:0000313" key="8">
    <source>
        <dbReference type="EMBL" id="KAK8933686.1"/>
    </source>
</evidence>
<dbReference type="SUPFAM" id="SSF75217">
    <property type="entry name" value="alpha/beta knot"/>
    <property type="match status" value="1"/>
</dbReference>
<dbReference type="PANTHER" id="PTHR43453:SF1">
    <property type="entry name" value="TRNA_RRNA METHYLTRANSFERASE SPOU TYPE DOMAIN-CONTAINING PROTEIN"/>
    <property type="match status" value="1"/>
</dbReference>
<evidence type="ECO:0000313" key="9">
    <source>
        <dbReference type="Proteomes" id="UP001418222"/>
    </source>
</evidence>
<dbReference type="Pfam" id="PF00588">
    <property type="entry name" value="SpoU_methylase"/>
    <property type="match status" value="1"/>
</dbReference>
<dbReference type="InterPro" id="IPR029026">
    <property type="entry name" value="tRNA_m1G_MTases_N"/>
</dbReference>
<gene>
    <name evidence="8" type="ORF">KSP39_PZI015237</name>
</gene>